<accession>A0A7D8Z0C4</accession>
<dbReference type="EMBL" id="QKWK01000014">
    <property type="protein sequence ID" value="TXT04823.1"/>
    <property type="molecule type" value="Genomic_DNA"/>
</dbReference>
<dbReference type="OrthoDB" id="416217at2759"/>
<protein>
    <recommendedName>
        <fullName evidence="4">Transcription factor domain-containing protein</fullName>
    </recommendedName>
</protein>
<sequence length="543" mass="58203">MASPEAGWAAFELPPLSESPGSDASAAALEGGADGALGGLVDDACLAAFDNSFATSEAAVPVLVPLDPPAVGAATTAECPAAPAPAPAPDDDIIDLTHLPSESLQLAVRNAIVADAASPDLTHTDISSLLQTLVNPAPASALSTFSIAGLTDDPLNRSAVSYFETQGCIEIVATSKMSHNWIYTQLFPRALASLCSPTPVSSTGKPTVHTYIREYLHSSLLHLSFVHRGNLESEGDKSWFWRCEAARSKKDADSAILKAKVLFAGPQWKTQEYLMAFFVRSMAQMLDGGTLEINPTTAFELATDSADSEFSTSLRDFIAVYSVVQFTCTPVDAMPHAPAPFAVARDGPELVEQFFGFTRRIVRIMYAISVMVSRRYILIRAGSDTGAAGVLLRSEATALLAEISEQWAWDEANFDAGRNDRTQRGNEVMRAACIVLLLTEVLDTDLGDDRITRERERAIELVGDAEPATMPGFLWALTVSVVAAVDLYAVALADDAATDPRRLHPRQGRPRRPAAHVPPRALHVVRRVVPRLGRHHDPVLGGA</sequence>
<reference evidence="2 3" key="1">
    <citation type="journal article" date="2019" name="PLoS Genet.">
        <title>Convergent evolution of linked mating-type loci in basidiomycete fungi.</title>
        <authorList>
            <person name="Sun S."/>
            <person name="Coelho M.A."/>
            <person name="Heitman J."/>
            <person name="Nowrousian M."/>
        </authorList>
    </citation>
    <scope>NUCLEOTIDE SEQUENCE [LARGE SCALE GENOMIC DNA]</scope>
    <source>
        <strain evidence="2 3">CBS 4282</strain>
    </source>
</reference>
<evidence type="ECO:0000313" key="2">
    <source>
        <dbReference type="EMBL" id="TXT04823.1"/>
    </source>
</evidence>
<feature type="region of interest" description="Disordered" evidence="1">
    <location>
        <begin position="1"/>
        <end position="29"/>
    </location>
</feature>
<proteinExistence type="predicted"/>
<evidence type="ECO:0008006" key="4">
    <source>
        <dbReference type="Google" id="ProtNLM"/>
    </source>
</evidence>
<keyword evidence="3" id="KW-1185">Reference proteome</keyword>
<dbReference type="AlphaFoldDB" id="A0A7D8Z0C4"/>
<comment type="caution">
    <text evidence="2">The sequence shown here is derived from an EMBL/GenBank/DDBJ whole genome shotgun (WGS) entry which is preliminary data.</text>
</comment>
<evidence type="ECO:0000313" key="3">
    <source>
        <dbReference type="Proteomes" id="UP000473826"/>
    </source>
</evidence>
<gene>
    <name evidence="2" type="ORF">VHUM_04091</name>
</gene>
<name>A0A7D8Z0C4_VANHU</name>
<organism evidence="2 3">
    <name type="scientific">Vanrija humicola</name>
    <name type="common">Yeast</name>
    <name type="synonym">Cryptococcus humicola</name>
    <dbReference type="NCBI Taxonomy" id="5417"/>
    <lineage>
        <taxon>Eukaryota</taxon>
        <taxon>Fungi</taxon>
        <taxon>Dikarya</taxon>
        <taxon>Basidiomycota</taxon>
        <taxon>Agaricomycotina</taxon>
        <taxon>Tremellomycetes</taxon>
        <taxon>Trichosporonales</taxon>
        <taxon>Trichosporonaceae</taxon>
        <taxon>Vanrija</taxon>
    </lineage>
</organism>
<dbReference type="Proteomes" id="UP000473826">
    <property type="component" value="Unassembled WGS sequence"/>
</dbReference>
<evidence type="ECO:0000256" key="1">
    <source>
        <dbReference type="SAM" id="MobiDB-lite"/>
    </source>
</evidence>